<dbReference type="AlphaFoldDB" id="A0A7M5VDD7"/>
<evidence type="ECO:0000313" key="4">
    <source>
        <dbReference type="EnsemblMetazoa" id="CLYHEMP012363.1"/>
    </source>
</evidence>
<reference evidence="4" key="1">
    <citation type="submission" date="2021-01" db="UniProtKB">
        <authorList>
            <consortium name="EnsemblMetazoa"/>
        </authorList>
    </citation>
    <scope>IDENTIFICATION</scope>
</reference>
<proteinExistence type="predicted"/>
<organism evidence="4 5">
    <name type="scientific">Clytia hemisphaerica</name>
    <dbReference type="NCBI Taxonomy" id="252671"/>
    <lineage>
        <taxon>Eukaryota</taxon>
        <taxon>Metazoa</taxon>
        <taxon>Cnidaria</taxon>
        <taxon>Hydrozoa</taxon>
        <taxon>Hydroidolina</taxon>
        <taxon>Leptothecata</taxon>
        <taxon>Obeliida</taxon>
        <taxon>Clytiidae</taxon>
        <taxon>Clytia</taxon>
    </lineage>
</organism>
<evidence type="ECO:0000256" key="2">
    <source>
        <dbReference type="SAM" id="Phobius"/>
    </source>
</evidence>
<evidence type="ECO:0000259" key="3">
    <source>
        <dbReference type="PROSITE" id="PS50026"/>
    </source>
</evidence>
<protein>
    <recommendedName>
        <fullName evidence="3">EGF-like domain-containing protein</fullName>
    </recommendedName>
</protein>
<name>A0A7M5VDD7_9CNID</name>
<feature type="disulfide bond" evidence="1">
    <location>
        <begin position="171"/>
        <end position="180"/>
    </location>
</feature>
<keyword evidence="2" id="KW-0812">Transmembrane</keyword>
<sequence>MKCRHLVHAKYYLTMMLYLTFNLHAITVLQLILTFTHTFASNQTYMWQSTNITRQQTHVQYMRFKKLTRGYKVWATLGRHIDCNFSGSSKMECADTCMRKPMCVTWTWREHYGLCRCSAEVYRVSPTYILQDNQFDAYEIWNPCMQNALLCEHGSICSPNRLTKTYQCLHCFPPYTGKHCNETGPSIPSTISQDILLGKNASCIALKEHFNIPNGLRRYTIYPWKDQRKIHIRCSEL</sequence>
<keyword evidence="2" id="KW-1133">Transmembrane helix</keyword>
<dbReference type="InterPro" id="IPR000742">
    <property type="entry name" value="EGF"/>
</dbReference>
<feature type="domain" description="EGF-like" evidence="3">
    <location>
        <begin position="140"/>
        <end position="181"/>
    </location>
</feature>
<keyword evidence="5" id="KW-1185">Reference proteome</keyword>
<keyword evidence="1" id="KW-1015">Disulfide bond</keyword>
<dbReference type="OrthoDB" id="10064659at2759"/>
<dbReference type="PROSITE" id="PS50026">
    <property type="entry name" value="EGF_3"/>
    <property type="match status" value="1"/>
</dbReference>
<keyword evidence="2" id="KW-0472">Membrane</keyword>
<keyword evidence="1" id="KW-0245">EGF-like domain</keyword>
<feature type="transmembrane region" description="Helical" evidence="2">
    <location>
        <begin position="12"/>
        <end position="33"/>
    </location>
</feature>
<comment type="caution">
    <text evidence="1">Lacks conserved residue(s) required for the propagation of feature annotation.</text>
</comment>
<dbReference type="EnsemblMetazoa" id="CLYHEMT012363.1">
    <property type="protein sequence ID" value="CLYHEMP012363.1"/>
    <property type="gene ID" value="CLYHEMG012363"/>
</dbReference>
<evidence type="ECO:0000313" key="5">
    <source>
        <dbReference type="Proteomes" id="UP000594262"/>
    </source>
</evidence>
<accession>A0A7M5VDD7</accession>
<evidence type="ECO:0000256" key="1">
    <source>
        <dbReference type="PROSITE-ProRule" id="PRU00076"/>
    </source>
</evidence>
<feature type="disulfide bond" evidence="1">
    <location>
        <begin position="151"/>
        <end position="168"/>
    </location>
</feature>
<dbReference type="Proteomes" id="UP000594262">
    <property type="component" value="Unplaced"/>
</dbReference>